<gene>
    <name evidence="3" type="ORF">EST38_g1562</name>
</gene>
<dbReference type="GO" id="GO:0006635">
    <property type="term" value="P:fatty acid beta-oxidation"/>
    <property type="evidence" value="ECO:0007669"/>
    <property type="project" value="TreeGrafter"/>
</dbReference>
<dbReference type="GO" id="GO:0004165">
    <property type="term" value="F:delta(3)-delta(2)-enoyl-CoA isomerase activity"/>
    <property type="evidence" value="ECO:0007669"/>
    <property type="project" value="TreeGrafter"/>
</dbReference>
<dbReference type="SUPFAM" id="SSF52096">
    <property type="entry name" value="ClpP/crotonase"/>
    <property type="match status" value="1"/>
</dbReference>
<dbReference type="STRING" id="2316362.A0A4Q2DZ34"/>
<evidence type="ECO:0000313" key="3">
    <source>
        <dbReference type="EMBL" id="RXW24295.1"/>
    </source>
</evidence>
<dbReference type="InterPro" id="IPR001753">
    <property type="entry name" value="Enoyl-CoA_hydra/iso"/>
</dbReference>
<proteinExistence type="inferred from homology"/>
<evidence type="ECO:0000256" key="1">
    <source>
        <dbReference type="ARBA" id="ARBA00005254"/>
    </source>
</evidence>
<dbReference type="GO" id="GO:0005777">
    <property type="term" value="C:peroxisome"/>
    <property type="evidence" value="ECO:0007669"/>
    <property type="project" value="TreeGrafter"/>
</dbReference>
<dbReference type="PROSITE" id="PS00166">
    <property type="entry name" value="ENOYL_COA_HYDRATASE"/>
    <property type="match status" value="1"/>
</dbReference>
<dbReference type="Pfam" id="PF00378">
    <property type="entry name" value="ECH_1"/>
    <property type="match status" value="1"/>
</dbReference>
<dbReference type="EMBL" id="SDEE01000022">
    <property type="protein sequence ID" value="RXW24295.1"/>
    <property type="molecule type" value="Genomic_DNA"/>
</dbReference>
<comment type="similarity">
    <text evidence="1 2">Belongs to the enoyl-CoA hydratase/isomerase family.</text>
</comment>
<sequence length="274" mass="30573">MATPLTYPANSSSPFLEITRPKPYIWVIELKNGQDNRLTVEFITKGIMPALNEVERQWRAQWAKANETKKKELGKGALIIVGRRDQDKFFSNGLDFENSVKDFNFFPSTFNPLLTRLLTFPIPTIAAINGHSFAGGMMLSLTCDYRVMTDGSKRNAWLCMNEVHFGAHWPLSFAAILRAKIGDHRLQRQIALEGHRFTPPEALAAGILDHIVSGNTAAVLAKAEEVAERISGNAQAGVWGLIKHDLYRDTLKDIGRDTRTTNAFIHDAAARAKL</sequence>
<dbReference type="Proteomes" id="UP000290288">
    <property type="component" value="Unassembled WGS sequence"/>
</dbReference>
<reference evidence="3 4" key="1">
    <citation type="submission" date="2019-01" db="EMBL/GenBank/DDBJ databases">
        <title>Draft genome sequence of Psathyrella aberdarensis IHI B618.</title>
        <authorList>
            <person name="Buettner E."/>
            <person name="Kellner H."/>
        </authorList>
    </citation>
    <scope>NUCLEOTIDE SEQUENCE [LARGE SCALE GENOMIC DNA]</scope>
    <source>
        <strain evidence="3 4">IHI B618</strain>
    </source>
</reference>
<dbReference type="CDD" id="cd06558">
    <property type="entry name" value="crotonase-like"/>
    <property type="match status" value="1"/>
</dbReference>
<name>A0A4Q2DZ34_9AGAR</name>
<dbReference type="OrthoDB" id="1696280at2759"/>
<dbReference type="PANTHER" id="PTHR11941">
    <property type="entry name" value="ENOYL-COA HYDRATASE-RELATED"/>
    <property type="match status" value="1"/>
</dbReference>
<evidence type="ECO:0008006" key="5">
    <source>
        <dbReference type="Google" id="ProtNLM"/>
    </source>
</evidence>
<dbReference type="InterPro" id="IPR029045">
    <property type="entry name" value="ClpP/crotonase-like_dom_sf"/>
</dbReference>
<accession>A0A4Q2DZ34</accession>
<keyword evidence="4" id="KW-1185">Reference proteome</keyword>
<dbReference type="InterPro" id="IPR018376">
    <property type="entry name" value="Enoyl-CoA_hyd/isom_CS"/>
</dbReference>
<dbReference type="Gene3D" id="3.90.226.10">
    <property type="entry name" value="2-enoyl-CoA Hydratase, Chain A, domain 1"/>
    <property type="match status" value="1"/>
</dbReference>
<protein>
    <recommendedName>
        <fullName evidence="5">ClpP/crotonase</fullName>
    </recommendedName>
</protein>
<evidence type="ECO:0000256" key="2">
    <source>
        <dbReference type="RuleBase" id="RU003707"/>
    </source>
</evidence>
<comment type="caution">
    <text evidence="3">The sequence shown here is derived from an EMBL/GenBank/DDBJ whole genome shotgun (WGS) entry which is preliminary data.</text>
</comment>
<evidence type="ECO:0000313" key="4">
    <source>
        <dbReference type="Proteomes" id="UP000290288"/>
    </source>
</evidence>
<dbReference type="AlphaFoldDB" id="A0A4Q2DZ34"/>
<dbReference type="PANTHER" id="PTHR11941:SF75">
    <property type="entry name" value="ENOYL-COA HYDRATASE_ISOMERASE FAMILY PROTEIN"/>
    <property type="match status" value="1"/>
</dbReference>
<organism evidence="3 4">
    <name type="scientific">Candolleomyces aberdarensis</name>
    <dbReference type="NCBI Taxonomy" id="2316362"/>
    <lineage>
        <taxon>Eukaryota</taxon>
        <taxon>Fungi</taxon>
        <taxon>Dikarya</taxon>
        <taxon>Basidiomycota</taxon>
        <taxon>Agaricomycotina</taxon>
        <taxon>Agaricomycetes</taxon>
        <taxon>Agaricomycetidae</taxon>
        <taxon>Agaricales</taxon>
        <taxon>Agaricineae</taxon>
        <taxon>Psathyrellaceae</taxon>
        <taxon>Candolleomyces</taxon>
    </lineage>
</organism>